<evidence type="ECO:0000313" key="2">
    <source>
        <dbReference type="EMBL" id="CAK5278453.1"/>
    </source>
</evidence>
<evidence type="ECO:0000259" key="1">
    <source>
        <dbReference type="Pfam" id="PF17667"/>
    </source>
</evidence>
<organism evidence="2 3">
    <name type="scientific">Mycena citricolor</name>
    <dbReference type="NCBI Taxonomy" id="2018698"/>
    <lineage>
        <taxon>Eukaryota</taxon>
        <taxon>Fungi</taxon>
        <taxon>Dikarya</taxon>
        <taxon>Basidiomycota</taxon>
        <taxon>Agaricomycotina</taxon>
        <taxon>Agaricomycetes</taxon>
        <taxon>Agaricomycetidae</taxon>
        <taxon>Agaricales</taxon>
        <taxon>Marasmiineae</taxon>
        <taxon>Mycenaceae</taxon>
        <taxon>Mycena</taxon>
    </lineage>
</organism>
<dbReference type="AlphaFoldDB" id="A0AAD2Q5I2"/>
<protein>
    <recommendedName>
        <fullName evidence="1">Fungal-type protein kinase domain-containing protein</fullName>
    </recommendedName>
</protein>
<sequence length="190" mass="21394">MRTLLTPVWVRIEEFPSTRTMVYGFSQAPEQLNRAHEAGAVQQDIKAGNVLLIENCLEPERLVGFVIDCDYAALSEEALRVLRDVVKPRPHRHFFPDQDKANEGQHGYPLFHGISDASEKSDRKARAGSRSRVAVLAAHLALLATHGTSAWSSALLWVIQYRVSISHEVIIPLPRGRLRPKWLPFVVVDK</sequence>
<proteinExistence type="predicted"/>
<name>A0AAD2Q5I2_9AGAR</name>
<dbReference type="Proteomes" id="UP001295794">
    <property type="component" value="Unassembled WGS sequence"/>
</dbReference>
<accession>A0AAD2Q5I2</accession>
<feature type="domain" description="Fungal-type protein kinase" evidence="1">
    <location>
        <begin position="2"/>
        <end position="76"/>
    </location>
</feature>
<keyword evidence="3" id="KW-1185">Reference proteome</keyword>
<gene>
    <name evidence="2" type="ORF">MYCIT1_LOCUS27807</name>
</gene>
<reference evidence="2" key="1">
    <citation type="submission" date="2023-11" db="EMBL/GenBank/DDBJ databases">
        <authorList>
            <person name="De Vega J J."/>
            <person name="De Vega J J."/>
        </authorList>
    </citation>
    <scope>NUCLEOTIDE SEQUENCE</scope>
</reference>
<evidence type="ECO:0000313" key="3">
    <source>
        <dbReference type="Proteomes" id="UP001295794"/>
    </source>
</evidence>
<dbReference type="EMBL" id="CAVNYO010000422">
    <property type="protein sequence ID" value="CAK5278453.1"/>
    <property type="molecule type" value="Genomic_DNA"/>
</dbReference>
<dbReference type="Pfam" id="PF17667">
    <property type="entry name" value="Pkinase_fungal"/>
    <property type="match status" value="1"/>
</dbReference>
<comment type="caution">
    <text evidence="2">The sequence shown here is derived from an EMBL/GenBank/DDBJ whole genome shotgun (WGS) entry which is preliminary data.</text>
</comment>
<dbReference type="InterPro" id="IPR040976">
    <property type="entry name" value="Pkinase_fungal"/>
</dbReference>